<gene>
    <name evidence="8" type="ORF">SFRICE_007041</name>
</gene>
<feature type="domain" description="Prokaryotic-type class I peptide chain release factors" evidence="6">
    <location>
        <begin position="96"/>
        <end position="193"/>
    </location>
</feature>
<dbReference type="Pfam" id="PF05347">
    <property type="entry name" value="Complex1_LYR"/>
    <property type="match status" value="1"/>
</dbReference>
<dbReference type="InterPro" id="IPR052405">
    <property type="entry name" value="Mito_Transl_Release_Factor"/>
</dbReference>
<dbReference type="SUPFAM" id="SSF75620">
    <property type="entry name" value="Release factor"/>
    <property type="match status" value="1"/>
</dbReference>
<dbReference type="EMBL" id="ODYU01011114">
    <property type="protein sequence ID" value="SOQ56649.1"/>
    <property type="molecule type" value="Genomic_DNA"/>
</dbReference>
<dbReference type="InterPro" id="IPR000352">
    <property type="entry name" value="Pep_chain_release_fac_I"/>
</dbReference>
<dbReference type="AlphaFoldDB" id="A0A2H1WUA7"/>
<evidence type="ECO:0000313" key="8">
    <source>
        <dbReference type="EMBL" id="SOQ56649.1"/>
    </source>
</evidence>
<evidence type="ECO:0000259" key="7">
    <source>
        <dbReference type="Pfam" id="PF05347"/>
    </source>
</evidence>
<dbReference type="GO" id="GO:0005739">
    <property type="term" value="C:mitochondrion"/>
    <property type="evidence" value="ECO:0007669"/>
    <property type="project" value="UniProtKB-SubCell"/>
</dbReference>
<reference evidence="8" key="1">
    <citation type="submission" date="2016-07" db="EMBL/GenBank/DDBJ databases">
        <authorList>
            <person name="Bretaudeau A."/>
        </authorList>
    </citation>
    <scope>NUCLEOTIDE SEQUENCE</scope>
    <source>
        <strain evidence="8">Rice</strain>
        <tissue evidence="8">Whole body</tissue>
    </source>
</reference>
<accession>A0A2H1WUA7</accession>
<dbReference type="PANTHER" id="PTHR46203:SF1">
    <property type="entry name" value="MITOCHONDRIAL TRANSLATION RELEASE FACTOR IN RESCUE"/>
    <property type="match status" value="1"/>
</dbReference>
<evidence type="ECO:0000256" key="5">
    <source>
        <dbReference type="SAM" id="MobiDB-lite"/>
    </source>
</evidence>
<comment type="similarity">
    <text evidence="2">Belongs to the prokaryotic/mitochondrial release factor family.</text>
</comment>
<organism evidence="8">
    <name type="scientific">Spodoptera frugiperda</name>
    <name type="common">Fall armyworm</name>
    <dbReference type="NCBI Taxonomy" id="7108"/>
    <lineage>
        <taxon>Eukaryota</taxon>
        <taxon>Metazoa</taxon>
        <taxon>Ecdysozoa</taxon>
        <taxon>Arthropoda</taxon>
        <taxon>Hexapoda</taxon>
        <taxon>Insecta</taxon>
        <taxon>Pterygota</taxon>
        <taxon>Neoptera</taxon>
        <taxon>Endopterygota</taxon>
        <taxon>Lepidoptera</taxon>
        <taxon>Glossata</taxon>
        <taxon>Ditrysia</taxon>
        <taxon>Noctuoidea</taxon>
        <taxon>Noctuidae</taxon>
        <taxon>Amphipyrinae</taxon>
        <taxon>Spodoptera</taxon>
    </lineage>
</organism>
<dbReference type="Gene3D" id="3.30.160.20">
    <property type="match status" value="1"/>
</dbReference>
<evidence type="ECO:0000256" key="4">
    <source>
        <dbReference type="ARBA" id="ARBA00023128"/>
    </source>
</evidence>
<dbReference type="PANTHER" id="PTHR46203">
    <property type="entry name" value="PROBABLE PEPTIDE CHAIN RELEASE FACTOR C12ORF65"/>
    <property type="match status" value="1"/>
</dbReference>
<evidence type="ECO:0000256" key="1">
    <source>
        <dbReference type="ARBA" id="ARBA00004173"/>
    </source>
</evidence>
<feature type="region of interest" description="Disordered" evidence="5">
    <location>
        <begin position="184"/>
        <end position="204"/>
    </location>
</feature>
<feature type="domain" description="Complex 1 LYR protein" evidence="7">
    <location>
        <begin position="7"/>
        <end position="52"/>
    </location>
</feature>
<evidence type="ECO:0000256" key="2">
    <source>
        <dbReference type="ARBA" id="ARBA00010835"/>
    </source>
</evidence>
<dbReference type="Pfam" id="PF00472">
    <property type="entry name" value="RF-1"/>
    <property type="match status" value="1"/>
</dbReference>
<feature type="compositionally biased region" description="Basic and acidic residues" evidence="5">
    <location>
        <begin position="195"/>
        <end position="204"/>
    </location>
</feature>
<dbReference type="InterPro" id="IPR008011">
    <property type="entry name" value="Complex1_LYR_dom"/>
</dbReference>
<keyword evidence="3" id="KW-0809">Transit peptide</keyword>
<dbReference type="OrthoDB" id="277888at2759"/>
<protein>
    <submittedName>
        <fullName evidence="8">SFRICE_007041</fullName>
    </submittedName>
</protein>
<dbReference type="GO" id="GO:0003747">
    <property type="term" value="F:translation release factor activity"/>
    <property type="evidence" value="ECO:0007669"/>
    <property type="project" value="InterPro"/>
</dbReference>
<dbReference type="InterPro" id="IPR045853">
    <property type="entry name" value="Pep_chain_release_fac_I_sf"/>
</dbReference>
<name>A0A2H1WUA7_SPOFR</name>
<evidence type="ECO:0000259" key="6">
    <source>
        <dbReference type="Pfam" id="PF00472"/>
    </source>
</evidence>
<proteinExistence type="inferred from homology"/>
<keyword evidence="4" id="KW-0496">Mitochondrion</keyword>
<sequence length="204" mass="23476">MQVTRTEILKLYKNLMLYSKSLTFTDPAYFRRRVATEFRNNKTLTKDKDITKAKLCCAEVLWCKMLLNPLCRLRAGVVSRVYVAFKHTIDYSKVPKINESDLSEQFVRGSGPGGSAVNKNANCVVLTHIPTGHVVKCHTSRCQDENRKRAREMLVAKLDEELNGEESVAAQKRKLESNKYKKTEYKKKKMAQLKSEWKKREGLA</sequence>
<comment type="subcellular location">
    <subcellularLocation>
        <location evidence="1">Mitochondrion</location>
    </subcellularLocation>
</comment>
<evidence type="ECO:0000256" key="3">
    <source>
        <dbReference type="ARBA" id="ARBA00022946"/>
    </source>
</evidence>